<organism evidence="1 2">
    <name type="scientific">Formimonas warabiya</name>
    <dbReference type="NCBI Taxonomy" id="1761012"/>
    <lineage>
        <taxon>Bacteria</taxon>
        <taxon>Bacillati</taxon>
        <taxon>Bacillota</taxon>
        <taxon>Clostridia</taxon>
        <taxon>Eubacteriales</taxon>
        <taxon>Peptococcaceae</taxon>
        <taxon>Candidatus Formimonas</taxon>
    </lineage>
</organism>
<sequence>MSGIPIPSEECPQFMLGDTPYPRCQMPEARKERKLASGKKDKHLVSCLLPLDSCIEECPQFNQLHPAKLFPFLYSKVGYSLIIF</sequence>
<gene>
    <name evidence="1" type="ORF">DCMF_18400</name>
</gene>
<evidence type="ECO:0000313" key="1">
    <source>
        <dbReference type="EMBL" id="ATW26455.1"/>
    </source>
</evidence>
<reference evidence="1 2" key="1">
    <citation type="submission" date="2016-10" db="EMBL/GenBank/DDBJ databases">
        <title>Complete Genome Sequence of Peptococcaceae strain DCMF.</title>
        <authorList>
            <person name="Edwards R.J."/>
            <person name="Holland S.I."/>
            <person name="Deshpande N.P."/>
            <person name="Wong Y.K."/>
            <person name="Ertan H."/>
            <person name="Manefield M."/>
            <person name="Russell T.L."/>
            <person name="Lee M.J."/>
        </authorList>
    </citation>
    <scope>NUCLEOTIDE SEQUENCE [LARGE SCALE GENOMIC DNA]</scope>
    <source>
        <strain evidence="1 2">DCMF</strain>
    </source>
</reference>
<dbReference type="Proteomes" id="UP000323521">
    <property type="component" value="Chromosome"/>
</dbReference>
<accession>A0A3G1KW69</accession>
<proteinExistence type="predicted"/>
<dbReference type="EMBL" id="CP017634">
    <property type="protein sequence ID" value="ATW26455.1"/>
    <property type="molecule type" value="Genomic_DNA"/>
</dbReference>
<name>A0A3G1KW69_FORW1</name>
<evidence type="ECO:0000313" key="2">
    <source>
        <dbReference type="Proteomes" id="UP000323521"/>
    </source>
</evidence>
<keyword evidence="2" id="KW-1185">Reference proteome</keyword>
<dbReference type="KEGG" id="fwa:DCMF_18400"/>
<dbReference type="AlphaFoldDB" id="A0A3G1KW69"/>
<protein>
    <submittedName>
        <fullName evidence="1">Uncharacterized protein</fullName>
    </submittedName>
</protein>